<keyword evidence="3" id="KW-1185">Reference proteome</keyword>
<dbReference type="OrthoDB" id="1723412at2759"/>
<comment type="caution">
    <text evidence="2">The sequence shown here is derived from an EMBL/GenBank/DDBJ whole genome shotgun (WGS) entry which is preliminary data.</text>
</comment>
<feature type="region of interest" description="Disordered" evidence="1">
    <location>
        <begin position="1"/>
        <end position="21"/>
    </location>
</feature>
<dbReference type="InterPro" id="IPR053134">
    <property type="entry name" value="RNA-dir_DNA_polymerase"/>
</dbReference>
<dbReference type="InterPro" id="IPR043502">
    <property type="entry name" value="DNA/RNA_pol_sf"/>
</dbReference>
<name>A0A371HAN9_MUCPR</name>
<dbReference type="Gene3D" id="3.10.10.10">
    <property type="entry name" value="HIV Type 1 Reverse Transcriptase, subunit A, domain 1"/>
    <property type="match status" value="1"/>
</dbReference>
<reference evidence="2" key="1">
    <citation type="submission" date="2018-05" db="EMBL/GenBank/DDBJ databases">
        <title>Draft genome of Mucuna pruriens seed.</title>
        <authorList>
            <person name="Nnadi N.E."/>
            <person name="Vos R."/>
            <person name="Hasami M.H."/>
            <person name="Devisetty U.K."/>
            <person name="Aguiy J.C."/>
        </authorList>
    </citation>
    <scope>NUCLEOTIDE SEQUENCE [LARGE SCALE GENOMIC DNA]</scope>
    <source>
        <strain evidence="2">JCA_2017</strain>
    </source>
</reference>
<evidence type="ECO:0000313" key="2">
    <source>
        <dbReference type="EMBL" id="RDX99867.1"/>
    </source>
</evidence>
<feature type="compositionally biased region" description="Polar residues" evidence="1">
    <location>
        <begin position="52"/>
        <end position="64"/>
    </location>
</feature>
<gene>
    <name evidence="2" type="primary">POL</name>
    <name evidence="2" type="ORF">CR513_17019</name>
</gene>
<dbReference type="PANTHER" id="PTHR24559:SF444">
    <property type="entry name" value="REVERSE TRANSCRIPTASE DOMAIN-CONTAINING PROTEIN"/>
    <property type="match status" value="1"/>
</dbReference>
<dbReference type="Proteomes" id="UP000257109">
    <property type="component" value="Unassembled WGS sequence"/>
</dbReference>
<dbReference type="PANTHER" id="PTHR24559">
    <property type="entry name" value="TRANSPOSON TY3-I GAG-POL POLYPROTEIN"/>
    <property type="match status" value="1"/>
</dbReference>
<feature type="region of interest" description="Disordered" evidence="1">
    <location>
        <begin position="34"/>
        <end position="79"/>
    </location>
</feature>
<sequence>MKVKAKAIIPSRSDIKAKQREGTDSILARITLVRRSRPNQPKAKVMTAHLVPSSTQDGQPNPKANTEKSPSPPPLTELKPLPKHLKYAYLNKEQRFMEQEDKLLDVLRKHKKAIGWKLSNLLGINPSICMHRILMEEEIKPIKQQQGRLNPTILDVVKKEVTKLLATGIIYPISDSQWFSPVQVVPKKFGMTVMKNQHNELVPTRIQNSWRVYIDYRRLNQVTRKDHFPLPFIDQVLEKLLGRSHYCSLDGFSGYM</sequence>
<organism evidence="2 3">
    <name type="scientific">Mucuna pruriens</name>
    <name type="common">Velvet bean</name>
    <name type="synonym">Dolichos pruriens</name>
    <dbReference type="NCBI Taxonomy" id="157652"/>
    <lineage>
        <taxon>Eukaryota</taxon>
        <taxon>Viridiplantae</taxon>
        <taxon>Streptophyta</taxon>
        <taxon>Embryophyta</taxon>
        <taxon>Tracheophyta</taxon>
        <taxon>Spermatophyta</taxon>
        <taxon>Magnoliopsida</taxon>
        <taxon>eudicotyledons</taxon>
        <taxon>Gunneridae</taxon>
        <taxon>Pentapetalae</taxon>
        <taxon>rosids</taxon>
        <taxon>fabids</taxon>
        <taxon>Fabales</taxon>
        <taxon>Fabaceae</taxon>
        <taxon>Papilionoideae</taxon>
        <taxon>50 kb inversion clade</taxon>
        <taxon>NPAAA clade</taxon>
        <taxon>indigoferoid/millettioid clade</taxon>
        <taxon>Phaseoleae</taxon>
        <taxon>Mucuna</taxon>
    </lineage>
</organism>
<proteinExistence type="predicted"/>
<accession>A0A371HAN9</accession>
<protein>
    <submittedName>
        <fullName evidence="2">Retrovirus-related Pol polyprotein</fullName>
    </submittedName>
</protein>
<dbReference type="SUPFAM" id="SSF56672">
    <property type="entry name" value="DNA/RNA polymerases"/>
    <property type="match status" value="1"/>
</dbReference>
<dbReference type="EMBL" id="QJKJ01003121">
    <property type="protein sequence ID" value="RDX99867.1"/>
    <property type="molecule type" value="Genomic_DNA"/>
</dbReference>
<evidence type="ECO:0000313" key="3">
    <source>
        <dbReference type="Proteomes" id="UP000257109"/>
    </source>
</evidence>
<feature type="non-terminal residue" evidence="2">
    <location>
        <position position="1"/>
    </location>
</feature>
<dbReference type="AlphaFoldDB" id="A0A371HAN9"/>
<evidence type="ECO:0000256" key="1">
    <source>
        <dbReference type="SAM" id="MobiDB-lite"/>
    </source>
</evidence>